<dbReference type="RefSeq" id="WP_134172639.1">
    <property type="nucleotide sequence ID" value="NZ_SODI01000001.1"/>
</dbReference>
<gene>
    <name evidence="6" type="ORF">E3T53_02305</name>
</gene>
<name>A0A4Y8KSK3_9MICO</name>
<evidence type="ECO:0000256" key="3">
    <source>
        <dbReference type="ARBA" id="ARBA00022692"/>
    </source>
</evidence>
<dbReference type="InterPro" id="IPR051633">
    <property type="entry name" value="AceTr"/>
</dbReference>
<comment type="caution">
    <text evidence="6">The sequence shown here is derived from an EMBL/GenBank/DDBJ whole genome shotgun (WGS) entry which is preliminary data.</text>
</comment>
<evidence type="ECO:0000256" key="1">
    <source>
        <dbReference type="ARBA" id="ARBA00004141"/>
    </source>
</evidence>
<dbReference type="NCBIfam" id="NF038013">
    <property type="entry name" value="AceTr_1"/>
    <property type="match status" value="1"/>
</dbReference>
<keyword evidence="5" id="KW-0472">Membrane</keyword>
<keyword evidence="3" id="KW-0812">Transmembrane</keyword>
<organism evidence="6 7">
    <name type="scientific">Cryobacterium psychrophilum</name>
    <dbReference type="NCBI Taxonomy" id="41988"/>
    <lineage>
        <taxon>Bacteria</taxon>
        <taxon>Bacillati</taxon>
        <taxon>Actinomycetota</taxon>
        <taxon>Actinomycetes</taxon>
        <taxon>Micrococcales</taxon>
        <taxon>Microbacteriaceae</taxon>
        <taxon>Cryobacterium</taxon>
    </lineage>
</organism>
<dbReference type="PANTHER" id="PTHR31123:SF1">
    <property type="entry name" value="ACCUMULATION OF DYADS PROTEIN 2-RELATED"/>
    <property type="match status" value="1"/>
</dbReference>
<evidence type="ECO:0000256" key="4">
    <source>
        <dbReference type="ARBA" id="ARBA00022989"/>
    </source>
</evidence>
<proteinExistence type="inferred from homology"/>
<sequence length="208" mass="21499">MTTVLNPTRPARPETTPVTEPAPRIAIADPAALGLGAFALTTFVLSLANSGLIPTAGAAVIGLAVFYGGIAQFAAGMWEFIKGNTFGATAFTSYGAFWLAFWWLLTHPETEAAAGAAGIGAFLLAWTLFTVYMTIAAARTNVMLLSLFIAATLTFLGLTIGAFSGSAAIHQLAGWIGIATALIAWYGSAAVAVNSTWKRAVFPLGPLA</sequence>
<evidence type="ECO:0000313" key="6">
    <source>
        <dbReference type="EMBL" id="TFD81841.1"/>
    </source>
</evidence>
<accession>A0A4Y8KSK3</accession>
<reference evidence="6 7" key="1">
    <citation type="submission" date="2019-03" db="EMBL/GenBank/DDBJ databases">
        <title>Genomics of glacier-inhabiting Cryobacterium strains.</title>
        <authorList>
            <person name="Liu Q."/>
            <person name="Xin Y.-H."/>
        </authorList>
    </citation>
    <scope>NUCLEOTIDE SEQUENCE [LARGE SCALE GENOMIC DNA]</scope>
    <source>
        <strain evidence="6 7">CGMCC 1.4292</strain>
    </source>
</reference>
<evidence type="ECO:0000256" key="5">
    <source>
        <dbReference type="ARBA" id="ARBA00023136"/>
    </source>
</evidence>
<dbReference type="InterPro" id="IPR000791">
    <property type="entry name" value="Gpr1/Fun34/SatP-like"/>
</dbReference>
<dbReference type="OrthoDB" id="9787939at2"/>
<keyword evidence="4" id="KW-1133">Transmembrane helix</keyword>
<comment type="similarity">
    <text evidence="2">Belongs to the acetate uptake transporter (AceTr) (TC 2.A.96) family.</text>
</comment>
<protein>
    <submittedName>
        <fullName evidence="6">Uncharacterized protein</fullName>
    </submittedName>
</protein>
<evidence type="ECO:0000313" key="7">
    <source>
        <dbReference type="Proteomes" id="UP000298218"/>
    </source>
</evidence>
<keyword evidence="7" id="KW-1185">Reference proteome</keyword>
<comment type="subcellular location">
    <subcellularLocation>
        <location evidence="1">Membrane</location>
        <topology evidence="1">Multi-pass membrane protein</topology>
    </subcellularLocation>
</comment>
<dbReference type="Proteomes" id="UP000298218">
    <property type="component" value="Unassembled WGS sequence"/>
</dbReference>
<dbReference type="AlphaFoldDB" id="A0A4Y8KSK3"/>
<dbReference type="EMBL" id="SOHQ01000007">
    <property type="protein sequence ID" value="TFD81841.1"/>
    <property type="molecule type" value="Genomic_DNA"/>
</dbReference>
<dbReference type="Pfam" id="PF01184">
    <property type="entry name" value="Gpr1_Fun34_YaaH"/>
    <property type="match status" value="1"/>
</dbReference>
<dbReference type="GO" id="GO:0015123">
    <property type="term" value="F:acetate transmembrane transporter activity"/>
    <property type="evidence" value="ECO:0007669"/>
    <property type="project" value="TreeGrafter"/>
</dbReference>
<dbReference type="GO" id="GO:0005886">
    <property type="term" value="C:plasma membrane"/>
    <property type="evidence" value="ECO:0007669"/>
    <property type="project" value="TreeGrafter"/>
</dbReference>
<evidence type="ECO:0000256" key="2">
    <source>
        <dbReference type="ARBA" id="ARBA00005587"/>
    </source>
</evidence>
<dbReference type="PANTHER" id="PTHR31123">
    <property type="entry name" value="ACCUMULATION OF DYADS PROTEIN 2-RELATED"/>
    <property type="match status" value="1"/>
</dbReference>